<feature type="repeat" description="WD" evidence="4">
    <location>
        <begin position="56"/>
        <end position="97"/>
    </location>
</feature>
<dbReference type="PANTHER" id="PTHR10971">
    <property type="entry name" value="MRNA EXPORT FACTOR AND BUB3"/>
    <property type="match status" value="1"/>
</dbReference>
<dbReference type="SUPFAM" id="SSF50978">
    <property type="entry name" value="WD40 repeat-like"/>
    <property type="match status" value="1"/>
</dbReference>
<protein>
    <recommendedName>
        <fullName evidence="7">Poly(A)+ RNA export protein</fullName>
    </recommendedName>
</protein>
<evidence type="ECO:0000256" key="3">
    <source>
        <dbReference type="ARBA" id="ARBA00022737"/>
    </source>
</evidence>
<dbReference type="InterPro" id="IPR015943">
    <property type="entry name" value="WD40/YVTN_repeat-like_dom_sf"/>
</dbReference>
<dbReference type="FunFam" id="2.130.10.10:FF:000190">
    <property type="entry name" value="Nuclear pore complex subunit"/>
    <property type="match status" value="1"/>
</dbReference>
<accession>A0A8H7SD02</accession>
<feature type="repeat" description="WD" evidence="4">
    <location>
        <begin position="97"/>
        <end position="139"/>
    </location>
</feature>
<dbReference type="PROSITE" id="PS50082">
    <property type="entry name" value="WD_REPEATS_2"/>
    <property type="match status" value="3"/>
</dbReference>
<evidence type="ECO:0000256" key="2">
    <source>
        <dbReference type="ARBA" id="ARBA00022574"/>
    </source>
</evidence>
<proteinExistence type="inferred from homology"/>
<dbReference type="InterPro" id="IPR001680">
    <property type="entry name" value="WD40_rpt"/>
</dbReference>
<sequence>MEPQDFELTAPPTDGISGLAFNPSTGGGDFLAVSSWDQQIRIYEVQPSGNTVPKAAYSHEGPALCVTWNKDGTKIVSGGGDKAVRMMDMNTGQSTQVAAHDEPVKTVKFLDQGQDILATGSWDKTIKYWDLRQSRSVGTLQLPERVYSMDAVGDLLVAATADRNIALVNLQNPTVIFKQVISPLKWQTRVVSCFIDSKGYAIGSIEGRVGIQYIDPADEAKSFSFKCHRDEQKNIHAVNNISFHPTYGTFSTAGSDGTWSTWDKDSKQRLKSFANKGGPISTTAFNGNGTIFAYAVSYDWTKGYKFATPNQPQRVFLHATRDEDVKPKARR</sequence>
<dbReference type="Gene3D" id="2.130.10.10">
    <property type="entry name" value="YVTN repeat-like/Quinoprotein amine dehydrogenase"/>
    <property type="match status" value="1"/>
</dbReference>
<evidence type="ECO:0000313" key="6">
    <source>
        <dbReference type="Proteomes" id="UP000646827"/>
    </source>
</evidence>
<dbReference type="AlphaFoldDB" id="A0A8H7SD02"/>
<dbReference type="Pfam" id="PF00400">
    <property type="entry name" value="WD40"/>
    <property type="match status" value="4"/>
</dbReference>
<comment type="similarity">
    <text evidence="1">Belongs to the WD repeat rae1 family.</text>
</comment>
<dbReference type="PROSITE" id="PS50294">
    <property type="entry name" value="WD_REPEATS_REGION"/>
    <property type="match status" value="1"/>
</dbReference>
<dbReference type="SMART" id="SM00320">
    <property type="entry name" value="WD40"/>
    <property type="match status" value="5"/>
</dbReference>
<dbReference type="OrthoDB" id="256303at2759"/>
<gene>
    <name evidence="5" type="ORF">INT45_002442</name>
</gene>
<reference evidence="5 6" key="1">
    <citation type="submission" date="2020-12" db="EMBL/GenBank/DDBJ databases">
        <title>Metabolic potential, ecology and presence of endohyphal bacteria is reflected in genomic diversity of Mucoromycotina.</title>
        <authorList>
            <person name="Muszewska A."/>
            <person name="Okrasinska A."/>
            <person name="Steczkiewicz K."/>
            <person name="Drgas O."/>
            <person name="Orlowska M."/>
            <person name="Perlinska-Lenart U."/>
            <person name="Aleksandrzak-Piekarczyk T."/>
            <person name="Szatraj K."/>
            <person name="Zielenkiewicz U."/>
            <person name="Pilsyk S."/>
            <person name="Malc E."/>
            <person name="Mieczkowski P."/>
            <person name="Kruszewska J.S."/>
            <person name="Biernat P."/>
            <person name="Pawlowska J."/>
        </authorList>
    </citation>
    <scope>NUCLEOTIDE SEQUENCE [LARGE SCALE GENOMIC DNA]</scope>
    <source>
        <strain evidence="5 6">CBS 142.35</strain>
    </source>
</reference>
<dbReference type="InterPro" id="IPR036322">
    <property type="entry name" value="WD40_repeat_dom_sf"/>
</dbReference>
<evidence type="ECO:0000313" key="5">
    <source>
        <dbReference type="EMBL" id="KAG2225976.1"/>
    </source>
</evidence>
<evidence type="ECO:0008006" key="7">
    <source>
        <dbReference type="Google" id="ProtNLM"/>
    </source>
</evidence>
<organism evidence="5 6">
    <name type="scientific">Circinella minor</name>
    <dbReference type="NCBI Taxonomy" id="1195481"/>
    <lineage>
        <taxon>Eukaryota</taxon>
        <taxon>Fungi</taxon>
        <taxon>Fungi incertae sedis</taxon>
        <taxon>Mucoromycota</taxon>
        <taxon>Mucoromycotina</taxon>
        <taxon>Mucoromycetes</taxon>
        <taxon>Mucorales</taxon>
        <taxon>Lichtheimiaceae</taxon>
        <taxon>Circinella</taxon>
    </lineage>
</organism>
<keyword evidence="3" id="KW-0677">Repeat</keyword>
<dbReference type="EMBL" id="JAEPRB010000021">
    <property type="protein sequence ID" value="KAG2225976.1"/>
    <property type="molecule type" value="Genomic_DNA"/>
</dbReference>
<keyword evidence="6" id="KW-1185">Reference proteome</keyword>
<evidence type="ECO:0000256" key="4">
    <source>
        <dbReference type="PROSITE-ProRule" id="PRU00221"/>
    </source>
</evidence>
<name>A0A8H7SD02_9FUNG</name>
<dbReference type="Proteomes" id="UP000646827">
    <property type="component" value="Unassembled WGS sequence"/>
</dbReference>
<comment type="caution">
    <text evidence="5">The sequence shown here is derived from an EMBL/GenBank/DDBJ whole genome shotgun (WGS) entry which is preliminary data.</text>
</comment>
<evidence type="ECO:0000256" key="1">
    <source>
        <dbReference type="ARBA" id="ARBA00007830"/>
    </source>
</evidence>
<keyword evidence="2 4" id="KW-0853">WD repeat</keyword>
<feature type="repeat" description="WD" evidence="4">
    <location>
        <begin position="231"/>
        <end position="272"/>
    </location>
</feature>